<evidence type="ECO:0000259" key="2">
    <source>
        <dbReference type="Pfam" id="PF01764"/>
    </source>
</evidence>
<dbReference type="AlphaFoldDB" id="A0A914DHQ4"/>
<evidence type="ECO:0000313" key="4">
    <source>
        <dbReference type="WBParaSite" id="ACRNAN_scaffold2772.g25832.t1"/>
    </source>
</evidence>
<feature type="domain" description="Fungal lipase-type" evidence="2">
    <location>
        <begin position="121"/>
        <end position="196"/>
    </location>
</feature>
<feature type="chain" id="PRO_5036965888" evidence="1">
    <location>
        <begin position="16"/>
        <end position="301"/>
    </location>
</feature>
<dbReference type="Proteomes" id="UP000887540">
    <property type="component" value="Unplaced"/>
</dbReference>
<keyword evidence="3" id="KW-1185">Reference proteome</keyword>
<dbReference type="InterPro" id="IPR002921">
    <property type="entry name" value="Fungal_lipase-type"/>
</dbReference>
<dbReference type="CDD" id="cd00519">
    <property type="entry name" value="Lipase_3"/>
    <property type="match status" value="1"/>
</dbReference>
<evidence type="ECO:0000256" key="1">
    <source>
        <dbReference type="SAM" id="SignalP"/>
    </source>
</evidence>
<reference evidence="4" key="1">
    <citation type="submission" date="2022-11" db="UniProtKB">
        <authorList>
            <consortium name="WormBaseParasite"/>
        </authorList>
    </citation>
    <scope>IDENTIFICATION</scope>
</reference>
<dbReference type="SUPFAM" id="SSF53474">
    <property type="entry name" value="alpha/beta-Hydrolases"/>
    <property type="match status" value="1"/>
</dbReference>
<sequence>MLLFVCLCLFSIINAQDQRSAVYNEAEARELLNLAAAAYAENPLPCLNRTLPSGAKWSIFKWTNNTDCDLFGDTCGFYSIVDETNNLITVVFRGTKTTEQLLTEGLDSSEPKVNFYNIGLNYDVTFTGHSLGAALASLAALRTVLENLRNGNQIKMVNFGQPRVGNVDLAMKHDQLLPYSFRVVHSMDIVPHIPACAKNHSVEQDDSSPCNPDNKKKSYHHGVEIWYPNTMNPGDQYIECLGQPTDEDFSCSDKNTFSLNSYQSYIADHRHYFEVEVPSFGETGCNLNDPEGDYVEQGIFG</sequence>
<proteinExistence type="predicted"/>
<keyword evidence="1" id="KW-0732">Signal</keyword>
<dbReference type="Gene3D" id="3.40.50.1820">
    <property type="entry name" value="alpha/beta hydrolase"/>
    <property type="match status" value="2"/>
</dbReference>
<organism evidence="3 4">
    <name type="scientific">Acrobeloides nanus</name>
    <dbReference type="NCBI Taxonomy" id="290746"/>
    <lineage>
        <taxon>Eukaryota</taxon>
        <taxon>Metazoa</taxon>
        <taxon>Ecdysozoa</taxon>
        <taxon>Nematoda</taxon>
        <taxon>Chromadorea</taxon>
        <taxon>Rhabditida</taxon>
        <taxon>Tylenchina</taxon>
        <taxon>Cephalobomorpha</taxon>
        <taxon>Cephaloboidea</taxon>
        <taxon>Cephalobidae</taxon>
        <taxon>Acrobeloides</taxon>
    </lineage>
</organism>
<feature type="signal peptide" evidence="1">
    <location>
        <begin position="1"/>
        <end position="15"/>
    </location>
</feature>
<name>A0A914DHQ4_9BILA</name>
<dbReference type="WBParaSite" id="ACRNAN_scaffold2772.g25832.t1">
    <property type="protein sequence ID" value="ACRNAN_scaffold2772.g25832.t1"/>
    <property type="gene ID" value="ACRNAN_scaffold2772.g25832"/>
</dbReference>
<dbReference type="PANTHER" id="PTHR45908">
    <property type="entry name" value="PROTEIN CBG11750-RELATED"/>
    <property type="match status" value="1"/>
</dbReference>
<protein>
    <submittedName>
        <fullName evidence="4">Fungal lipase-like domain-containing protein</fullName>
    </submittedName>
</protein>
<dbReference type="InterPro" id="IPR029058">
    <property type="entry name" value="AB_hydrolase_fold"/>
</dbReference>
<accession>A0A914DHQ4</accession>
<dbReference type="Pfam" id="PF01764">
    <property type="entry name" value="Lipase_3"/>
    <property type="match status" value="1"/>
</dbReference>
<dbReference type="GO" id="GO:0006629">
    <property type="term" value="P:lipid metabolic process"/>
    <property type="evidence" value="ECO:0007669"/>
    <property type="project" value="InterPro"/>
</dbReference>
<evidence type="ECO:0000313" key="3">
    <source>
        <dbReference type="Proteomes" id="UP000887540"/>
    </source>
</evidence>
<dbReference type="PANTHER" id="PTHR45908:SF5">
    <property type="entry name" value="FUNGAL LIPASE-LIKE DOMAIN-CONTAINING PROTEIN"/>
    <property type="match status" value="1"/>
</dbReference>